<evidence type="ECO:0000313" key="4">
    <source>
        <dbReference type="Proteomes" id="UP000190135"/>
    </source>
</evidence>
<evidence type="ECO:0000313" key="3">
    <source>
        <dbReference type="EMBL" id="SJZ87284.1"/>
    </source>
</evidence>
<proteinExistence type="predicted"/>
<sequence>MRMVRPTVIVALSLALGACAVLSPAPTPPDTYEISSPKAVTATARASRTQILIAEPTALRTLDGDKIVVKTSPYTVEYLADSQWSDRLTHMVQLRTMQAFENSGRVGAVGVPGQGLAIDYQVVMEIRRFEIAVYEGNRAVVEISVKALNDRNGTVRGTRIFTASQPVAGSSNADRIAALDKAFDEVSSEIVAWTLQRI</sequence>
<evidence type="ECO:0000256" key="1">
    <source>
        <dbReference type="SAM" id="SignalP"/>
    </source>
</evidence>
<protein>
    <submittedName>
        <fullName evidence="3">Cholesterol transport system auxiliary component</fullName>
    </submittedName>
</protein>
<evidence type="ECO:0000259" key="2">
    <source>
        <dbReference type="Pfam" id="PF03886"/>
    </source>
</evidence>
<accession>A0A1T4P702</accession>
<feature type="signal peptide" evidence="1">
    <location>
        <begin position="1"/>
        <end position="20"/>
    </location>
</feature>
<dbReference type="Proteomes" id="UP000190135">
    <property type="component" value="Unassembled WGS sequence"/>
</dbReference>
<dbReference type="RefSeq" id="WP_078707474.1">
    <property type="nucleotide sequence ID" value="NZ_FUXL01000003.1"/>
</dbReference>
<dbReference type="SUPFAM" id="SSF159594">
    <property type="entry name" value="XCC0632-like"/>
    <property type="match status" value="1"/>
</dbReference>
<dbReference type="STRING" id="1365950.SAMN05428963_103372"/>
<name>A0A1T4P702_9HYPH</name>
<feature type="chain" id="PRO_5012029668" evidence="1">
    <location>
        <begin position="21"/>
        <end position="198"/>
    </location>
</feature>
<dbReference type="AlphaFoldDB" id="A0A1T4P702"/>
<dbReference type="PROSITE" id="PS51257">
    <property type="entry name" value="PROKAR_LIPOPROTEIN"/>
    <property type="match status" value="1"/>
</dbReference>
<dbReference type="EMBL" id="FUXL01000003">
    <property type="protein sequence ID" value="SJZ87284.1"/>
    <property type="molecule type" value="Genomic_DNA"/>
</dbReference>
<reference evidence="4" key="1">
    <citation type="submission" date="2017-02" db="EMBL/GenBank/DDBJ databases">
        <authorList>
            <person name="Varghese N."/>
            <person name="Submissions S."/>
        </authorList>
    </citation>
    <scope>NUCLEOTIDE SEQUENCE [LARGE SCALE GENOMIC DNA]</scope>
    <source>
        <strain evidence="4">USBA 369</strain>
    </source>
</reference>
<dbReference type="OrthoDB" id="9808689at2"/>
<organism evidence="3 4">
    <name type="scientific">Consotaella salsifontis</name>
    <dbReference type="NCBI Taxonomy" id="1365950"/>
    <lineage>
        <taxon>Bacteria</taxon>
        <taxon>Pseudomonadati</taxon>
        <taxon>Pseudomonadota</taxon>
        <taxon>Alphaproteobacteria</taxon>
        <taxon>Hyphomicrobiales</taxon>
        <taxon>Aurantimonadaceae</taxon>
        <taxon>Consotaella</taxon>
    </lineage>
</organism>
<dbReference type="Gene3D" id="3.40.50.10610">
    <property type="entry name" value="ABC-type transport auxiliary lipoprotein component"/>
    <property type="match status" value="1"/>
</dbReference>
<dbReference type="Pfam" id="PF03886">
    <property type="entry name" value="ABC_trans_aux"/>
    <property type="match status" value="1"/>
</dbReference>
<feature type="domain" description="ABC-type transport auxiliary lipoprotein component" evidence="2">
    <location>
        <begin position="32"/>
        <end position="191"/>
    </location>
</feature>
<dbReference type="InterPro" id="IPR005586">
    <property type="entry name" value="ABC_trans_aux"/>
</dbReference>
<gene>
    <name evidence="3" type="ORF">SAMN05428963_103372</name>
</gene>
<keyword evidence="1" id="KW-0732">Signal</keyword>
<keyword evidence="4" id="KW-1185">Reference proteome</keyword>